<evidence type="ECO:0008006" key="4">
    <source>
        <dbReference type="Google" id="ProtNLM"/>
    </source>
</evidence>
<protein>
    <recommendedName>
        <fullName evidence="4">Large polyvalent protein associated domain-containing protein</fullName>
    </recommendedName>
</protein>
<organism evidence="2 3">
    <name type="scientific">Motiliproteus coralliicola</name>
    <dbReference type="NCBI Taxonomy" id="2283196"/>
    <lineage>
        <taxon>Bacteria</taxon>
        <taxon>Pseudomonadati</taxon>
        <taxon>Pseudomonadota</taxon>
        <taxon>Gammaproteobacteria</taxon>
        <taxon>Oceanospirillales</taxon>
        <taxon>Oceanospirillaceae</taxon>
        <taxon>Motiliproteus</taxon>
    </lineage>
</organism>
<feature type="region of interest" description="Disordered" evidence="1">
    <location>
        <begin position="1679"/>
        <end position="1701"/>
    </location>
</feature>
<feature type="region of interest" description="Disordered" evidence="1">
    <location>
        <begin position="901"/>
        <end position="973"/>
    </location>
</feature>
<dbReference type="EMBL" id="QQOH01000001">
    <property type="protein sequence ID" value="RDE25122.1"/>
    <property type="molecule type" value="Genomic_DNA"/>
</dbReference>
<accession>A0A369WTW8</accession>
<sequence>MGIEQLVDEQVASQRSTAADSNAAVASAIDVALDSGKFSRPLDSGGDHTYDGDTNVDGGERIRSPRIDTPEIKVSGSPHPQAYAVEARNRRQELLATGRFIRQPSGQKGRYGRALDEYVDPETGETLDDVLIAEGYARPDYAGRDDDQAQLAARIAELEYRETGSLPVFDDQADPTSLRHTKPRSSTDNRNPFTRAVHRGTDMMQATNFATMNAFGNLVGADVIAEWGEEGIIRNLREAAESPPEIATTDDIQTLGDFGMFWLEALGEQLPNFAVDALGVAAGVATLGAASIPLATRAALGKAMKAKLGDKVYSAYVRKAMKRRVDLADTKVGRELAGEVLPGARAAALKRGGKAGAVGAIYGQVAGESRITQLEEGVDDPIAALTAGIPKTALEYASLRLLLGKAAESVGVNPSSFAELVGLTGKRLGVSFAGEGSTEALQQVTDFVALELLKGNEYDLVSDDNLHETFEAFIKGGLVGGGISGLTSLAGGGYRMLAGAPENTAPGIERQYQLEDQTEPPKGQMEFDLGEPGGEVEQSHVEPVSNELPFSPEQQIDLPLPPTDAELGDMVLEMQGLQQRVASEGVTPQLSEDLTALMGRLQSMQQQIAAQDQMESRQQHQQVRQEGLTPTPNPEKKEAALDAVEHRVPSEVYAAEKSAVEANFGDADARIVGRELRTDAKSGREYISEIAYGDGIEGWPVDPETGLGMLVFNHPSKPDKPLSDHVAALNEKGNPKGRFYTLSPTVIRDGDKQPVQYILEHRIQSASQPDIAVELSDGSQTTETGHFDSAFAQARKVRHNKAQFSSADGGSTNVAMLPLVLAALDVDSNSTGAEVGGQQRVKNAVAHALTYLFDRHGLTPVGGELSADTLVFKQGDREVRFGDLAARRKSAKVNAALSIATKHREKNARAAEQNEWSPPERAAEGKGDAQQVGTDDHTFGDQDKKPVKRDIAGDPITYSTRPKKKTHSRPWQYKTPIPAGVKWSKFEGVIAIGDTVGKLEQEFIAKAMRLGKLTMPVVLADVRGFQAMAKANMVPSARATMALSAMKADATIRARLVPNGDHFVVLVRPVSKGKAESYQRGARVMEIAHELGHIYYDRLRQDISAADVGRLKGAYTKAVSSGTYKDGQFEEWFADQVARQVRRISLSQKAPDTLFSRIAKRLKDFFDGLFADSRFDVVSTRFDKFFAKVISGRQVVDTQSDAGYGEIKNFTLDPIVSAVRQAANPGRIRLLGTRIKRALQQGDWIPFFLRTADRELRGMGPNGKLLADMFYRQSNTEAGHPAIGHGLFQLITNRSGQWLNALSKLQNSLRDSGATDEEIALALQRMQRGEFNHADAVTQKVQSFLSRFWDYAKEGVADLGKLTDGYFPRIYNMVALRDNPQGFKEVLRQYFPNMNVDEVYSDIMGEVNGGFLARALGPGAGGRRSRNLQADGFDAALVEAGFIDADPLQALGQYVQSMTKRVEFERMFGDWGESTGLDEHGQPIRRWDGGMRLREMIGYLGREDQDRALKIIDGYFGRLGIDMSPQARKLMSGVMVAETYLTLLFSTLASLPDVVGPILRSKTFDGALRAIRAQSRALKDRKDLIARYRTMGIVNHRLTNQALLEQYGLNHLSGFAQQSMDWFFRHNLQEQWTDMTRVMSSAVAEEFLAHHANSSSKESAQYLRQLNIQADEIQSWQAAGQPTWSPNVKQGRAKPGGGRYTAQDEAANATARRVQDAIGQFTDESIVRPNAAQRPLWASDPRFMLLWHLKSFFYAYGKVVIGGVYRNTLEAWNNASGTRAKRAAVAAVPTMMAGMFLLPLAGLGLELRELIQYGGARAPSDKMDEGEWLAELISRAGVYGPLELGFSYLDAEDYGSSGVVALMGPAFQHLEVLMTDPWNRKISRSLPVVNQVPWLRSELGLSDY</sequence>
<keyword evidence="3" id="KW-1185">Reference proteome</keyword>
<feature type="region of interest" description="Disordered" evidence="1">
    <location>
        <begin position="167"/>
        <end position="196"/>
    </location>
</feature>
<feature type="compositionally biased region" description="Polar residues" evidence="1">
    <location>
        <begin position="619"/>
        <end position="630"/>
    </location>
</feature>
<evidence type="ECO:0000313" key="2">
    <source>
        <dbReference type="EMBL" id="RDE25122.1"/>
    </source>
</evidence>
<dbReference type="Proteomes" id="UP000253769">
    <property type="component" value="Unassembled WGS sequence"/>
</dbReference>
<evidence type="ECO:0000313" key="3">
    <source>
        <dbReference type="Proteomes" id="UP000253769"/>
    </source>
</evidence>
<reference evidence="2 3" key="1">
    <citation type="submission" date="2018-07" db="EMBL/GenBank/DDBJ databases">
        <title>Motiliproteus coralliicola sp. nov., a bacterium isolated from Coral.</title>
        <authorList>
            <person name="Wang G."/>
        </authorList>
    </citation>
    <scope>NUCLEOTIDE SEQUENCE [LARGE SCALE GENOMIC DNA]</scope>
    <source>
        <strain evidence="2 3">C34</strain>
    </source>
</reference>
<dbReference type="Gene3D" id="2.40.50.90">
    <property type="match status" value="1"/>
</dbReference>
<feature type="compositionally biased region" description="Basic and acidic residues" evidence="1">
    <location>
        <begin position="934"/>
        <end position="952"/>
    </location>
</feature>
<dbReference type="RefSeq" id="WP_114694719.1">
    <property type="nucleotide sequence ID" value="NZ_QQOH01000001.1"/>
</dbReference>
<dbReference type="InterPro" id="IPR035437">
    <property type="entry name" value="SNase_OB-fold_sf"/>
</dbReference>
<comment type="caution">
    <text evidence="2">The sequence shown here is derived from an EMBL/GenBank/DDBJ whole genome shotgun (WGS) entry which is preliminary data.</text>
</comment>
<feature type="region of interest" description="Disordered" evidence="1">
    <location>
        <begin position="39"/>
        <end position="64"/>
    </location>
</feature>
<evidence type="ECO:0000256" key="1">
    <source>
        <dbReference type="SAM" id="MobiDB-lite"/>
    </source>
</evidence>
<name>A0A369WTW8_9GAMM</name>
<gene>
    <name evidence="2" type="ORF">DV711_06075</name>
</gene>
<proteinExistence type="predicted"/>
<feature type="compositionally biased region" description="Polar residues" evidence="1">
    <location>
        <begin position="1679"/>
        <end position="1688"/>
    </location>
</feature>
<feature type="region of interest" description="Disordered" evidence="1">
    <location>
        <begin position="605"/>
        <end position="635"/>
    </location>
</feature>
<dbReference type="OrthoDB" id="6198865at2"/>